<evidence type="ECO:0000313" key="2">
    <source>
        <dbReference type="EMBL" id="KAL0159645.1"/>
    </source>
</evidence>
<dbReference type="AlphaFoldDB" id="A0ABD0NE54"/>
<protein>
    <recommendedName>
        <fullName evidence="4">Secreted protein</fullName>
    </recommendedName>
</protein>
<evidence type="ECO:0000256" key="1">
    <source>
        <dbReference type="SAM" id="SignalP"/>
    </source>
</evidence>
<name>A0ABD0NE54_CIRMR</name>
<sequence>RLPFGLLLSFIGLFSPTACDIPVCSRLDPACTTMSLSSSFNKSSHMDPLASRLSLRVTACLCSSR</sequence>
<keyword evidence="1" id="KW-0732">Signal</keyword>
<feature type="signal peptide" evidence="1">
    <location>
        <begin position="1"/>
        <end position="19"/>
    </location>
</feature>
<reference evidence="2 3" key="1">
    <citation type="submission" date="2024-05" db="EMBL/GenBank/DDBJ databases">
        <title>Genome sequencing and assembly of Indian major carp, Cirrhinus mrigala (Hamilton, 1822).</title>
        <authorList>
            <person name="Mohindra V."/>
            <person name="Chowdhury L.M."/>
            <person name="Lal K."/>
            <person name="Jena J.K."/>
        </authorList>
    </citation>
    <scope>NUCLEOTIDE SEQUENCE [LARGE SCALE GENOMIC DNA]</scope>
    <source>
        <strain evidence="2">CM1030</strain>
        <tissue evidence="2">Blood</tissue>
    </source>
</reference>
<proteinExistence type="predicted"/>
<gene>
    <name evidence="2" type="ORF">M9458_043370</name>
</gene>
<dbReference type="EMBL" id="JAMKFB020000022">
    <property type="protein sequence ID" value="KAL0159645.1"/>
    <property type="molecule type" value="Genomic_DNA"/>
</dbReference>
<evidence type="ECO:0008006" key="4">
    <source>
        <dbReference type="Google" id="ProtNLM"/>
    </source>
</evidence>
<feature type="non-terminal residue" evidence="2">
    <location>
        <position position="1"/>
    </location>
</feature>
<feature type="chain" id="PRO_5044810469" description="Secreted protein" evidence="1">
    <location>
        <begin position="20"/>
        <end position="65"/>
    </location>
</feature>
<accession>A0ABD0NE54</accession>
<evidence type="ECO:0000313" key="3">
    <source>
        <dbReference type="Proteomes" id="UP001529510"/>
    </source>
</evidence>
<dbReference type="Proteomes" id="UP001529510">
    <property type="component" value="Unassembled WGS sequence"/>
</dbReference>
<comment type="caution">
    <text evidence="2">The sequence shown here is derived from an EMBL/GenBank/DDBJ whole genome shotgun (WGS) entry which is preliminary data.</text>
</comment>
<keyword evidence="3" id="KW-1185">Reference proteome</keyword>
<organism evidence="2 3">
    <name type="scientific">Cirrhinus mrigala</name>
    <name type="common">Mrigala</name>
    <dbReference type="NCBI Taxonomy" id="683832"/>
    <lineage>
        <taxon>Eukaryota</taxon>
        <taxon>Metazoa</taxon>
        <taxon>Chordata</taxon>
        <taxon>Craniata</taxon>
        <taxon>Vertebrata</taxon>
        <taxon>Euteleostomi</taxon>
        <taxon>Actinopterygii</taxon>
        <taxon>Neopterygii</taxon>
        <taxon>Teleostei</taxon>
        <taxon>Ostariophysi</taxon>
        <taxon>Cypriniformes</taxon>
        <taxon>Cyprinidae</taxon>
        <taxon>Labeoninae</taxon>
        <taxon>Labeonini</taxon>
        <taxon>Cirrhinus</taxon>
    </lineage>
</organism>
<feature type="non-terminal residue" evidence="2">
    <location>
        <position position="65"/>
    </location>
</feature>